<evidence type="ECO:0000256" key="1">
    <source>
        <dbReference type="SAM" id="MobiDB-lite"/>
    </source>
</evidence>
<evidence type="ECO:0000256" key="2">
    <source>
        <dbReference type="SAM" id="Phobius"/>
    </source>
</evidence>
<sequence>MAIKSRQLKTTQYAENMQSNDEQKPTQYAENMQNDEQKPTVARRRRRGRRGGAGRRRMQNDDQKPQPVENMHMQSKPAIDPVMSSTSIPHVTILHKDFARLLALHMQGPKQITTEKYRKRSNIHTFFYYTMFEVFLNVFARAQFRKLH</sequence>
<dbReference type="AlphaFoldDB" id="A0A1A9ZPU8"/>
<keyword evidence="2" id="KW-1133">Transmembrane helix</keyword>
<reference evidence="4" key="1">
    <citation type="submission" date="2014-03" db="EMBL/GenBank/DDBJ databases">
        <authorList>
            <person name="Aksoy S."/>
            <person name="Warren W."/>
            <person name="Wilson R.K."/>
        </authorList>
    </citation>
    <scope>NUCLEOTIDE SEQUENCE [LARGE SCALE GENOMIC DNA]</scope>
    <source>
        <strain evidence="4">IAEA</strain>
    </source>
</reference>
<feature type="transmembrane region" description="Helical" evidence="2">
    <location>
        <begin position="126"/>
        <end position="144"/>
    </location>
</feature>
<keyword evidence="2" id="KW-0472">Membrane</keyword>
<name>A0A1A9ZPU8_GLOPL</name>
<accession>A0A1A9ZPU8</accession>
<dbReference type="EnsemblMetazoa" id="GPAI021303-RA">
    <property type="protein sequence ID" value="GPAI021303-PA"/>
    <property type="gene ID" value="GPAI021303"/>
</dbReference>
<feature type="compositionally biased region" description="Basic residues" evidence="1">
    <location>
        <begin position="41"/>
        <end position="57"/>
    </location>
</feature>
<feature type="compositionally biased region" description="Polar residues" evidence="1">
    <location>
        <begin position="8"/>
        <end position="34"/>
    </location>
</feature>
<reference evidence="3" key="2">
    <citation type="submission" date="2020-05" db="UniProtKB">
        <authorList>
            <consortium name="EnsemblMetazoa"/>
        </authorList>
    </citation>
    <scope>IDENTIFICATION</scope>
    <source>
        <strain evidence="3">IAEA</strain>
    </source>
</reference>
<dbReference type="Proteomes" id="UP000092445">
    <property type="component" value="Unassembled WGS sequence"/>
</dbReference>
<protein>
    <submittedName>
        <fullName evidence="3">Uncharacterized protein</fullName>
    </submittedName>
</protein>
<evidence type="ECO:0000313" key="4">
    <source>
        <dbReference type="Proteomes" id="UP000092445"/>
    </source>
</evidence>
<dbReference type="VEuPathDB" id="VectorBase:GPAI021303"/>
<keyword evidence="2" id="KW-0812">Transmembrane</keyword>
<organism evidence="3 4">
    <name type="scientific">Glossina pallidipes</name>
    <name type="common">Tsetse fly</name>
    <dbReference type="NCBI Taxonomy" id="7398"/>
    <lineage>
        <taxon>Eukaryota</taxon>
        <taxon>Metazoa</taxon>
        <taxon>Ecdysozoa</taxon>
        <taxon>Arthropoda</taxon>
        <taxon>Hexapoda</taxon>
        <taxon>Insecta</taxon>
        <taxon>Pterygota</taxon>
        <taxon>Neoptera</taxon>
        <taxon>Endopterygota</taxon>
        <taxon>Diptera</taxon>
        <taxon>Brachycera</taxon>
        <taxon>Muscomorpha</taxon>
        <taxon>Hippoboscoidea</taxon>
        <taxon>Glossinidae</taxon>
        <taxon>Glossina</taxon>
    </lineage>
</organism>
<proteinExistence type="predicted"/>
<feature type="region of interest" description="Disordered" evidence="1">
    <location>
        <begin position="1"/>
        <end position="72"/>
    </location>
</feature>
<keyword evidence="4" id="KW-1185">Reference proteome</keyword>
<evidence type="ECO:0000313" key="3">
    <source>
        <dbReference type="EnsemblMetazoa" id="GPAI021303-PA"/>
    </source>
</evidence>